<dbReference type="EMBL" id="BAABDD010000004">
    <property type="protein sequence ID" value="GAA3733249.1"/>
    <property type="molecule type" value="Genomic_DNA"/>
</dbReference>
<organism evidence="2 3">
    <name type="scientific">Salinactinospora qingdaonensis</name>
    <dbReference type="NCBI Taxonomy" id="702744"/>
    <lineage>
        <taxon>Bacteria</taxon>
        <taxon>Bacillati</taxon>
        <taxon>Actinomycetota</taxon>
        <taxon>Actinomycetes</taxon>
        <taxon>Streptosporangiales</taxon>
        <taxon>Nocardiopsidaceae</taxon>
        <taxon>Salinactinospora</taxon>
    </lineage>
</organism>
<sequence>MFYSDTVGPAAHHGPDTPFTLSTPWGIPVPHHTHDRATSTARSDTLPITPAQTMRELHRLLSHAGIHRMLIGHQRDVSVLSVHSDLTVWCVNGRITWRHSTHRHAATTIHPATDPAGAARLLLDHLSNTGHIDTQTPAPSDEETATETKSETALAPVSSPASQTSRPQPATLAGETPTVPGIEPSATHWPRSERSARMRWRTAVTHPYPLPLTPQRDEPATAGSARRKGKPGDVIELPTPTTTPTREAA</sequence>
<feature type="compositionally biased region" description="Low complexity" evidence="1">
    <location>
        <begin position="238"/>
        <end position="249"/>
    </location>
</feature>
<evidence type="ECO:0000256" key="1">
    <source>
        <dbReference type="SAM" id="MobiDB-lite"/>
    </source>
</evidence>
<gene>
    <name evidence="2" type="ORF">GCM10022402_12170</name>
</gene>
<dbReference type="Proteomes" id="UP001500908">
    <property type="component" value="Unassembled WGS sequence"/>
</dbReference>
<feature type="region of interest" description="Disordered" evidence="1">
    <location>
        <begin position="129"/>
        <end position="249"/>
    </location>
</feature>
<feature type="compositionally biased region" description="Polar residues" evidence="1">
    <location>
        <begin position="159"/>
        <end position="168"/>
    </location>
</feature>
<name>A0ABP7F875_9ACTN</name>
<evidence type="ECO:0000313" key="2">
    <source>
        <dbReference type="EMBL" id="GAA3733249.1"/>
    </source>
</evidence>
<keyword evidence="3" id="KW-1185">Reference proteome</keyword>
<accession>A0ABP7F875</accession>
<evidence type="ECO:0000313" key="3">
    <source>
        <dbReference type="Proteomes" id="UP001500908"/>
    </source>
</evidence>
<comment type="caution">
    <text evidence="2">The sequence shown here is derived from an EMBL/GenBank/DDBJ whole genome shotgun (WGS) entry which is preliminary data.</text>
</comment>
<protein>
    <submittedName>
        <fullName evidence="2">Uncharacterized protein</fullName>
    </submittedName>
</protein>
<feature type="region of interest" description="Disordered" evidence="1">
    <location>
        <begin position="1"/>
        <end position="25"/>
    </location>
</feature>
<reference evidence="3" key="1">
    <citation type="journal article" date="2019" name="Int. J. Syst. Evol. Microbiol.">
        <title>The Global Catalogue of Microorganisms (GCM) 10K type strain sequencing project: providing services to taxonomists for standard genome sequencing and annotation.</title>
        <authorList>
            <consortium name="The Broad Institute Genomics Platform"/>
            <consortium name="The Broad Institute Genome Sequencing Center for Infectious Disease"/>
            <person name="Wu L."/>
            <person name="Ma J."/>
        </authorList>
    </citation>
    <scope>NUCLEOTIDE SEQUENCE [LARGE SCALE GENOMIC DNA]</scope>
    <source>
        <strain evidence="3">JCM 17137</strain>
    </source>
</reference>
<feature type="compositionally biased region" description="Polar residues" evidence="1">
    <location>
        <begin position="129"/>
        <end position="138"/>
    </location>
</feature>
<proteinExistence type="predicted"/>